<keyword evidence="2" id="KW-1185">Reference proteome</keyword>
<dbReference type="Proteomes" id="UP001239111">
    <property type="component" value="Chromosome 2"/>
</dbReference>
<evidence type="ECO:0000313" key="2">
    <source>
        <dbReference type="Proteomes" id="UP001239111"/>
    </source>
</evidence>
<proteinExistence type="predicted"/>
<sequence>MHECVSRDTRVRGRSLTMNLTHRLPIHCPPTPPTNPGRALPIHIIQEQTEMRVIIPVAQLRQLAPRTWGIGPQEIVNQKEATTQEESTSQELLEKSAEQHIRVYRARGRFTTIDSYKPPTTRARGRATRWVPYVKYTGMARTWGHADDVATNNDAPLGGA</sequence>
<protein>
    <submittedName>
        <fullName evidence="1">Uncharacterized protein</fullName>
    </submittedName>
</protein>
<gene>
    <name evidence="1" type="ORF">QAD02_013422</name>
</gene>
<name>A0ACC2P231_9HYME</name>
<reference evidence="1" key="1">
    <citation type="submission" date="2023-04" db="EMBL/GenBank/DDBJ databases">
        <title>A chromosome-level genome assembly of the parasitoid wasp Eretmocerus hayati.</title>
        <authorList>
            <person name="Zhong Y."/>
            <person name="Liu S."/>
            <person name="Liu Y."/>
        </authorList>
    </citation>
    <scope>NUCLEOTIDE SEQUENCE</scope>
    <source>
        <strain evidence="1">ZJU_SS_LIU_2023</strain>
    </source>
</reference>
<organism evidence="1 2">
    <name type="scientific">Eretmocerus hayati</name>
    <dbReference type="NCBI Taxonomy" id="131215"/>
    <lineage>
        <taxon>Eukaryota</taxon>
        <taxon>Metazoa</taxon>
        <taxon>Ecdysozoa</taxon>
        <taxon>Arthropoda</taxon>
        <taxon>Hexapoda</taxon>
        <taxon>Insecta</taxon>
        <taxon>Pterygota</taxon>
        <taxon>Neoptera</taxon>
        <taxon>Endopterygota</taxon>
        <taxon>Hymenoptera</taxon>
        <taxon>Apocrita</taxon>
        <taxon>Proctotrupomorpha</taxon>
        <taxon>Chalcidoidea</taxon>
        <taxon>Aphelinidae</taxon>
        <taxon>Aphelininae</taxon>
        <taxon>Eretmocerus</taxon>
    </lineage>
</organism>
<evidence type="ECO:0000313" key="1">
    <source>
        <dbReference type="EMBL" id="KAJ8677635.1"/>
    </source>
</evidence>
<comment type="caution">
    <text evidence="1">The sequence shown here is derived from an EMBL/GenBank/DDBJ whole genome shotgun (WGS) entry which is preliminary data.</text>
</comment>
<accession>A0ACC2P231</accession>
<dbReference type="EMBL" id="CM056742">
    <property type="protein sequence ID" value="KAJ8677635.1"/>
    <property type="molecule type" value="Genomic_DNA"/>
</dbReference>